<proteinExistence type="inferred from homology"/>
<dbReference type="Pfam" id="PF00106">
    <property type="entry name" value="adh_short"/>
    <property type="match status" value="1"/>
</dbReference>
<keyword evidence="5" id="KW-1185">Reference proteome</keyword>
<dbReference type="PANTHER" id="PTHR24320">
    <property type="entry name" value="RETINOL DEHYDROGENASE"/>
    <property type="match status" value="1"/>
</dbReference>
<dbReference type="Gene3D" id="3.40.50.720">
    <property type="entry name" value="NAD(P)-binding Rossmann-like Domain"/>
    <property type="match status" value="1"/>
</dbReference>
<dbReference type="OrthoDB" id="109589at2"/>
<evidence type="ECO:0000313" key="4">
    <source>
        <dbReference type="EMBL" id="SBP89163.1"/>
    </source>
</evidence>
<sequence length="311" mass="33768">MSHWTTADMPDLKNKLAVVTGANSGLGFHTALELARNGAQVVLACRGREKAESAMNAIKVAVPGAQLEFMALDLADLDSIAAFAKAFKARHQKLDILHNNAGVMALPLVRTKQGFEMQIGTNHLGHFALAGLLLDVLLVASAARVVSTASLAHNWTRSMDFGDLNWERKRYKKWDAYGKSKLANLLFTYELQRRLSKAGARAISVAAHPGYAATNLQTAGPTMEKSALGRMFMRMGNALLAQSAEMGALPQLYAASMPDVRGGDYYGPDRMGGNRGYPKKVGSNQASRDEDSARRLWALSEKLTGVRYLSE</sequence>
<evidence type="ECO:0000256" key="2">
    <source>
        <dbReference type="ARBA" id="ARBA00023002"/>
    </source>
</evidence>
<dbReference type="PRINTS" id="PR00081">
    <property type="entry name" value="GDHRDH"/>
</dbReference>
<dbReference type="AlphaFoldDB" id="A0A238D772"/>
<evidence type="ECO:0000313" key="5">
    <source>
        <dbReference type="Proteomes" id="UP000214566"/>
    </source>
</evidence>
<dbReference type="EC" id="1.1.1.-" evidence="4"/>
<dbReference type="InterPro" id="IPR002347">
    <property type="entry name" value="SDR_fam"/>
</dbReference>
<comment type="similarity">
    <text evidence="1">Belongs to the short-chain dehydrogenases/reductases (SDR) family.</text>
</comment>
<dbReference type="NCBIfam" id="NF004513">
    <property type="entry name" value="PRK05854.1"/>
    <property type="match status" value="1"/>
</dbReference>
<feature type="region of interest" description="Disordered" evidence="3">
    <location>
        <begin position="267"/>
        <end position="292"/>
    </location>
</feature>
<dbReference type="Proteomes" id="UP000214566">
    <property type="component" value="Unassembled WGS sequence"/>
</dbReference>
<protein>
    <submittedName>
        <fullName evidence="4">Retinol dehydrogenase 13</fullName>
        <ecNumber evidence="4">1.1.1.-</ecNumber>
    </submittedName>
</protein>
<dbReference type="SUPFAM" id="SSF51735">
    <property type="entry name" value="NAD(P)-binding Rossmann-fold domains"/>
    <property type="match status" value="1"/>
</dbReference>
<organism evidence="4 5">
    <name type="scientific">Thiomonas delicata</name>
    <name type="common">Thiomonas cuprina</name>
    <dbReference type="NCBI Taxonomy" id="364030"/>
    <lineage>
        <taxon>Bacteria</taxon>
        <taxon>Pseudomonadati</taxon>
        <taxon>Pseudomonadota</taxon>
        <taxon>Betaproteobacteria</taxon>
        <taxon>Burkholderiales</taxon>
        <taxon>Thiomonas</taxon>
    </lineage>
</organism>
<dbReference type="RefSeq" id="WP_094161301.1">
    <property type="nucleotide sequence ID" value="NZ_LT592171.1"/>
</dbReference>
<accession>A0A238D772</accession>
<keyword evidence="2 4" id="KW-0560">Oxidoreductase</keyword>
<reference evidence="4 5" key="1">
    <citation type="submission" date="2016-06" db="EMBL/GenBank/DDBJ databases">
        <authorList>
            <person name="Kjaerup R.B."/>
            <person name="Dalgaard T.S."/>
            <person name="Juul-Madsen H.R."/>
        </authorList>
    </citation>
    <scope>NUCLEOTIDE SEQUENCE [LARGE SCALE GENOMIC DNA]</scope>
    <source>
        <strain evidence="4 5">DSM 16361</strain>
    </source>
</reference>
<dbReference type="InterPro" id="IPR036291">
    <property type="entry name" value="NAD(P)-bd_dom_sf"/>
</dbReference>
<evidence type="ECO:0000256" key="1">
    <source>
        <dbReference type="ARBA" id="ARBA00006484"/>
    </source>
</evidence>
<gene>
    <name evidence="4" type="primary">RDH</name>
    <name evidence="4" type="ORF">THIARS_70783</name>
</gene>
<dbReference type="NCBIfam" id="NF004846">
    <property type="entry name" value="PRK06197.1"/>
    <property type="match status" value="1"/>
</dbReference>
<dbReference type="GO" id="GO:0016491">
    <property type="term" value="F:oxidoreductase activity"/>
    <property type="evidence" value="ECO:0007669"/>
    <property type="project" value="UniProtKB-KW"/>
</dbReference>
<dbReference type="EMBL" id="FLMQ01000056">
    <property type="protein sequence ID" value="SBP89163.1"/>
    <property type="molecule type" value="Genomic_DNA"/>
</dbReference>
<evidence type="ECO:0000256" key="3">
    <source>
        <dbReference type="SAM" id="MobiDB-lite"/>
    </source>
</evidence>
<dbReference type="PANTHER" id="PTHR24320:SF148">
    <property type="entry name" value="NAD(P)-BINDING ROSSMANN-FOLD SUPERFAMILY PROTEIN"/>
    <property type="match status" value="1"/>
</dbReference>
<name>A0A238D772_THIDL</name>